<feature type="domain" description="Acetyl-CoA hydrolase/transferase C-terminal" evidence="4">
    <location>
        <begin position="281"/>
        <end position="431"/>
    </location>
</feature>
<dbReference type="Proteomes" id="UP000054908">
    <property type="component" value="Unassembled WGS sequence"/>
</dbReference>
<dbReference type="GO" id="GO:0008775">
    <property type="term" value="F:acetate CoA-transferase activity"/>
    <property type="evidence" value="ECO:0007669"/>
    <property type="project" value="InterPro"/>
</dbReference>
<evidence type="ECO:0000313" key="5">
    <source>
        <dbReference type="EMBL" id="KTD31869.1"/>
    </source>
</evidence>
<evidence type="ECO:0000313" key="6">
    <source>
        <dbReference type="Proteomes" id="UP000054908"/>
    </source>
</evidence>
<organism evidence="5 6">
    <name type="scientific">Legionella maceachernii</name>
    <dbReference type="NCBI Taxonomy" id="466"/>
    <lineage>
        <taxon>Bacteria</taxon>
        <taxon>Pseudomonadati</taxon>
        <taxon>Pseudomonadota</taxon>
        <taxon>Gammaproteobacteria</taxon>
        <taxon>Legionellales</taxon>
        <taxon>Legionellaceae</taxon>
        <taxon>Legionella</taxon>
    </lineage>
</organism>
<evidence type="ECO:0000256" key="2">
    <source>
        <dbReference type="ARBA" id="ARBA00022679"/>
    </source>
</evidence>
<dbReference type="PANTHER" id="PTHR21432">
    <property type="entry name" value="ACETYL-COA HYDROLASE-RELATED"/>
    <property type="match status" value="1"/>
</dbReference>
<dbReference type="PATRIC" id="fig|466.6.peg.63"/>
<dbReference type="AlphaFoldDB" id="A0A0W0WHP8"/>
<sequence>MHFDKLYQQKLCSAEEAIQLIPKKAAISMGMRVATPPALCHALAERAKAGDLQEVKVYYLRCGDVALQTIFQEDLLSVIKPYSSMMSKGEVLLAERGYALGKKYINFVPVSFSRYPSTIKEVTKLDAFMMTVAPMDQYGFFNLGTNGDYAIELARYADKLIVEVNENMPRTAGSTLLHINEVDALIENTTALLEEPSKPASELDKQIGQHITSLIPDGATIQMGIGGVPNAVCEQLSGHKNLGIHTEVITAGMIDLIKKGVVTNTHKTLNPYINVFTFAIGDKQLYDFINLNPSMVCLPVSYVNEPCIIGKNNLMTSVNAFIEIDFSGQVNAEFIGHQFSGVGGQLDFIRGVHYSEGGKTIIASSSTAKKGSLSRIVPRLSSIATDTRLDIDYVVTEYGIAQLKGRSTTERTHQLIKIAHPSFRDQLQQQAKQQGFI</sequence>
<dbReference type="InterPro" id="IPR026888">
    <property type="entry name" value="AcetylCoA_hyd_C"/>
</dbReference>
<feature type="domain" description="Acetyl-CoA hydrolase/transferase N-terminal" evidence="3">
    <location>
        <begin position="6"/>
        <end position="189"/>
    </location>
</feature>
<evidence type="ECO:0000259" key="3">
    <source>
        <dbReference type="Pfam" id="PF02550"/>
    </source>
</evidence>
<proteinExistence type="inferred from homology"/>
<gene>
    <name evidence="5" type="primary">cat</name>
    <name evidence="5" type="ORF">Lmac_0059</name>
</gene>
<evidence type="ECO:0000256" key="1">
    <source>
        <dbReference type="ARBA" id="ARBA00009632"/>
    </source>
</evidence>
<dbReference type="GO" id="GO:0006083">
    <property type="term" value="P:acetate metabolic process"/>
    <property type="evidence" value="ECO:0007669"/>
    <property type="project" value="InterPro"/>
</dbReference>
<protein>
    <submittedName>
        <fullName evidence="5">4-hydroxybutyrate CoA-transferase</fullName>
        <ecNumber evidence="5">2.8.3.-</ecNumber>
    </submittedName>
</protein>
<evidence type="ECO:0000259" key="4">
    <source>
        <dbReference type="Pfam" id="PF13336"/>
    </source>
</evidence>
<keyword evidence="2 5" id="KW-0808">Transferase</keyword>
<dbReference type="Pfam" id="PF02550">
    <property type="entry name" value="AcetylCoA_hydro"/>
    <property type="match status" value="1"/>
</dbReference>
<dbReference type="EC" id="2.8.3.-" evidence="5"/>
<dbReference type="PANTHER" id="PTHR21432:SF20">
    <property type="entry name" value="ACETYL-COA HYDROLASE"/>
    <property type="match status" value="1"/>
</dbReference>
<name>A0A0W0WHP8_9GAMM</name>
<dbReference type="InterPro" id="IPR037171">
    <property type="entry name" value="NagB/RpiA_transferase-like"/>
</dbReference>
<dbReference type="InterPro" id="IPR038460">
    <property type="entry name" value="AcetylCoA_hyd_C_sf"/>
</dbReference>
<dbReference type="Gene3D" id="3.30.750.70">
    <property type="entry name" value="4-hydroxybutyrate coenzyme like domains"/>
    <property type="match status" value="1"/>
</dbReference>
<dbReference type="Gene3D" id="3.40.1080.20">
    <property type="entry name" value="Acetyl-CoA hydrolase/transferase C-terminal domain"/>
    <property type="match status" value="1"/>
</dbReference>
<dbReference type="STRING" id="466.Lmac_0059"/>
<dbReference type="SUPFAM" id="SSF100950">
    <property type="entry name" value="NagB/RpiA/CoA transferase-like"/>
    <property type="match status" value="2"/>
</dbReference>
<reference evidence="5 6" key="1">
    <citation type="submission" date="2015-11" db="EMBL/GenBank/DDBJ databases">
        <title>Genomic analysis of 38 Legionella species identifies large and diverse effector repertoires.</title>
        <authorList>
            <person name="Burstein D."/>
            <person name="Amaro F."/>
            <person name="Zusman T."/>
            <person name="Lifshitz Z."/>
            <person name="Cohen O."/>
            <person name="Gilbert J.A."/>
            <person name="Pupko T."/>
            <person name="Shuman H.A."/>
            <person name="Segal G."/>
        </authorList>
    </citation>
    <scope>NUCLEOTIDE SEQUENCE [LARGE SCALE GENOMIC DNA]</scope>
    <source>
        <strain evidence="5 6">PX-1-G2-E2</strain>
    </source>
</reference>
<dbReference type="InterPro" id="IPR003702">
    <property type="entry name" value="ActCoA_hydro_N"/>
</dbReference>
<dbReference type="RefSeq" id="WP_058450904.1">
    <property type="nucleotide sequence ID" value="NZ_CAAAIB010000003.1"/>
</dbReference>
<dbReference type="Gene3D" id="3.40.1080.10">
    <property type="entry name" value="Glutaconate Coenzyme A-transferase"/>
    <property type="match status" value="1"/>
</dbReference>
<dbReference type="EMBL" id="LNYL01000002">
    <property type="protein sequence ID" value="KTD31869.1"/>
    <property type="molecule type" value="Genomic_DNA"/>
</dbReference>
<dbReference type="InterPro" id="IPR046433">
    <property type="entry name" value="ActCoA_hydro"/>
</dbReference>
<dbReference type="Pfam" id="PF13336">
    <property type="entry name" value="AcetylCoA_hyd_C"/>
    <property type="match status" value="1"/>
</dbReference>
<accession>A0A0W0WHP8</accession>
<dbReference type="OrthoDB" id="9801795at2"/>
<comment type="caution">
    <text evidence="5">The sequence shown here is derived from an EMBL/GenBank/DDBJ whole genome shotgun (WGS) entry which is preliminary data.</text>
</comment>
<keyword evidence="6" id="KW-1185">Reference proteome</keyword>
<comment type="similarity">
    <text evidence="1">Belongs to the acetyl-CoA hydrolase/transferase family.</text>
</comment>